<evidence type="ECO:0000256" key="5">
    <source>
        <dbReference type="ARBA" id="ARBA00022824"/>
    </source>
</evidence>
<dbReference type="Proteomes" id="UP000737018">
    <property type="component" value="Unassembled WGS sequence"/>
</dbReference>
<protein>
    <recommendedName>
        <fullName evidence="13">Secreted protein</fullName>
    </recommendedName>
</protein>
<dbReference type="PANTHER" id="PTHR31826">
    <property type="entry name" value="NICALIN"/>
    <property type="match status" value="1"/>
</dbReference>
<feature type="signal peptide" evidence="10">
    <location>
        <begin position="1"/>
        <end position="24"/>
    </location>
</feature>
<accession>A0A8J4Q8I4</accession>
<feature type="transmembrane region" description="Helical" evidence="9">
    <location>
        <begin position="87"/>
        <end position="117"/>
    </location>
</feature>
<evidence type="ECO:0000256" key="10">
    <source>
        <dbReference type="SAM" id="SignalP"/>
    </source>
</evidence>
<name>A0A8J4Q8I4_9ROSI</name>
<feature type="chain" id="PRO_5035300335" description="Secreted protein" evidence="10">
    <location>
        <begin position="25"/>
        <end position="119"/>
    </location>
</feature>
<dbReference type="GO" id="GO:0009966">
    <property type="term" value="P:regulation of signal transduction"/>
    <property type="evidence" value="ECO:0007669"/>
    <property type="project" value="InterPro"/>
</dbReference>
<keyword evidence="4 10" id="KW-0732">Signal</keyword>
<organism evidence="11 12">
    <name type="scientific">Castanea mollissima</name>
    <name type="common">Chinese chestnut</name>
    <dbReference type="NCBI Taxonomy" id="60419"/>
    <lineage>
        <taxon>Eukaryota</taxon>
        <taxon>Viridiplantae</taxon>
        <taxon>Streptophyta</taxon>
        <taxon>Embryophyta</taxon>
        <taxon>Tracheophyta</taxon>
        <taxon>Spermatophyta</taxon>
        <taxon>Magnoliopsida</taxon>
        <taxon>eudicotyledons</taxon>
        <taxon>Gunneridae</taxon>
        <taxon>Pentapetalae</taxon>
        <taxon>rosids</taxon>
        <taxon>fabids</taxon>
        <taxon>Fagales</taxon>
        <taxon>Fagaceae</taxon>
        <taxon>Castanea</taxon>
    </lineage>
</organism>
<evidence type="ECO:0000256" key="2">
    <source>
        <dbReference type="ARBA" id="ARBA00007717"/>
    </source>
</evidence>
<comment type="similarity">
    <text evidence="2">Belongs to the nicastrin family.</text>
</comment>
<evidence type="ECO:0000256" key="9">
    <source>
        <dbReference type="SAM" id="Phobius"/>
    </source>
</evidence>
<gene>
    <name evidence="11" type="ORF">CMV_028741</name>
</gene>
<comment type="subcellular location">
    <subcellularLocation>
        <location evidence="1">Endoplasmic reticulum membrane</location>
        <topology evidence="1">Single-pass membrane protein</topology>
    </subcellularLocation>
</comment>
<reference evidence="11" key="1">
    <citation type="submission" date="2020-03" db="EMBL/GenBank/DDBJ databases">
        <title>Castanea mollissima Vanexum genome sequencing.</title>
        <authorList>
            <person name="Staton M."/>
        </authorList>
    </citation>
    <scope>NUCLEOTIDE SEQUENCE</scope>
    <source>
        <tissue evidence="11">Leaf</tissue>
    </source>
</reference>
<dbReference type="AlphaFoldDB" id="A0A8J4Q8I4"/>
<dbReference type="EMBL" id="JRKL02012535">
    <property type="protein sequence ID" value="KAF3944826.1"/>
    <property type="molecule type" value="Genomic_DNA"/>
</dbReference>
<evidence type="ECO:0000256" key="3">
    <source>
        <dbReference type="ARBA" id="ARBA00022692"/>
    </source>
</evidence>
<keyword evidence="7 9" id="KW-0472">Membrane</keyword>
<evidence type="ECO:0008006" key="13">
    <source>
        <dbReference type="Google" id="ProtNLM"/>
    </source>
</evidence>
<comment type="caution">
    <text evidence="11">The sequence shown here is derived from an EMBL/GenBank/DDBJ whole genome shotgun (WGS) entry which is preliminary data.</text>
</comment>
<dbReference type="OrthoDB" id="1938054at2759"/>
<sequence>MLDSVCSMIALIFFLVTCVELCDAATVVDVYRLIQYDISGAPFGSRLAKLNHHAGSLHFPPRADLSRTVLMIPVRDLNITFLQGTHFLILGLFSLLNFVLEVWVCKLLFVVLCVLGVEF</sequence>
<dbReference type="GO" id="GO:0005789">
    <property type="term" value="C:endoplasmic reticulum membrane"/>
    <property type="evidence" value="ECO:0007669"/>
    <property type="project" value="UniProtKB-SubCell"/>
</dbReference>
<keyword evidence="5" id="KW-0256">Endoplasmic reticulum</keyword>
<evidence type="ECO:0000313" key="12">
    <source>
        <dbReference type="Proteomes" id="UP000737018"/>
    </source>
</evidence>
<evidence type="ECO:0000256" key="6">
    <source>
        <dbReference type="ARBA" id="ARBA00022989"/>
    </source>
</evidence>
<dbReference type="InterPro" id="IPR016574">
    <property type="entry name" value="Nicalin"/>
</dbReference>
<keyword evidence="8" id="KW-0325">Glycoprotein</keyword>
<evidence type="ECO:0000256" key="7">
    <source>
        <dbReference type="ARBA" id="ARBA00023136"/>
    </source>
</evidence>
<evidence type="ECO:0000313" key="11">
    <source>
        <dbReference type="EMBL" id="KAF3944826.1"/>
    </source>
</evidence>
<evidence type="ECO:0000256" key="8">
    <source>
        <dbReference type="ARBA" id="ARBA00023180"/>
    </source>
</evidence>
<keyword evidence="3 9" id="KW-0812">Transmembrane</keyword>
<proteinExistence type="inferred from homology"/>
<keyword evidence="6 9" id="KW-1133">Transmembrane helix</keyword>
<evidence type="ECO:0000256" key="1">
    <source>
        <dbReference type="ARBA" id="ARBA00004389"/>
    </source>
</evidence>
<evidence type="ECO:0000256" key="4">
    <source>
        <dbReference type="ARBA" id="ARBA00022729"/>
    </source>
</evidence>
<keyword evidence="12" id="KW-1185">Reference proteome</keyword>